<name>A0A0C9Z0G7_9AGAM</name>
<proteinExistence type="predicted"/>
<dbReference type="HOGENOM" id="CLU_200851_0_0_1"/>
<reference evidence="1 2" key="1">
    <citation type="submission" date="2014-04" db="EMBL/GenBank/DDBJ databases">
        <authorList>
            <consortium name="DOE Joint Genome Institute"/>
            <person name="Kuo A."/>
            <person name="Kohler A."/>
            <person name="Costa M.D."/>
            <person name="Nagy L.G."/>
            <person name="Floudas D."/>
            <person name="Copeland A."/>
            <person name="Barry K.W."/>
            <person name="Cichocki N."/>
            <person name="Veneault-Fourrey C."/>
            <person name="LaButti K."/>
            <person name="Lindquist E.A."/>
            <person name="Lipzen A."/>
            <person name="Lundell T."/>
            <person name="Morin E."/>
            <person name="Murat C."/>
            <person name="Sun H."/>
            <person name="Tunlid A."/>
            <person name="Henrissat B."/>
            <person name="Grigoriev I.V."/>
            <person name="Hibbett D.S."/>
            <person name="Martin F."/>
            <person name="Nordberg H.P."/>
            <person name="Cantor M.N."/>
            <person name="Hua S.X."/>
        </authorList>
    </citation>
    <scope>NUCLEOTIDE SEQUENCE [LARGE SCALE GENOMIC DNA]</scope>
    <source>
        <strain evidence="1 2">441</strain>
    </source>
</reference>
<reference evidence="2" key="2">
    <citation type="submission" date="2015-01" db="EMBL/GenBank/DDBJ databases">
        <title>Evolutionary Origins and Diversification of the Mycorrhizal Mutualists.</title>
        <authorList>
            <consortium name="DOE Joint Genome Institute"/>
            <consortium name="Mycorrhizal Genomics Consortium"/>
            <person name="Kohler A."/>
            <person name="Kuo A."/>
            <person name="Nagy L.G."/>
            <person name="Floudas D."/>
            <person name="Copeland A."/>
            <person name="Barry K.W."/>
            <person name="Cichocki N."/>
            <person name="Veneault-Fourrey C."/>
            <person name="LaButti K."/>
            <person name="Lindquist E.A."/>
            <person name="Lipzen A."/>
            <person name="Lundell T."/>
            <person name="Morin E."/>
            <person name="Murat C."/>
            <person name="Riley R."/>
            <person name="Ohm R."/>
            <person name="Sun H."/>
            <person name="Tunlid A."/>
            <person name="Henrissat B."/>
            <person name="Grigoriev I.V."/>
            <person name="Hibbett D.S."/>
            <person name="Martin F."/>
        </authorList>
    </citation>
    <scope>NUCLEOTIDE SEQUENCE [LARGE SCALE GENOMIC DNA]</scope>
    <source>
        <strain evidence="2">441</strain>
    </source>
</reference>
<dbReference type="AlphaFoldDB" id="A0A0C9Z0G7"/>
<dbReference type="EMBL" id="KN833876">
    <property type="protein sequence ID" value="KIK15837.1"/>
    <property type="molecule type" value="Genomic_DNA"/>
</dbReference>
<gene>
    <name evidence="1" type="ORF">PISMIDRAFT_686946</name>
</gene>
<keyword evidence="2" id="KW-1185">Reference proteome</keyword>
<sequence>TNAKLAVFLHGLWLKGSVKIKMGEGLGQRGLVLLTKGEQGKTEKVKIVGCSEPRSNVR</sequence>
<evidence type="ECO:0000313" key="2">
    <source>
        <dbReference type="Proteomes" id="UP000054018"/>
    </source>
</evidence>
<feature type="non-terminal residue" evidence="1">
    <location>
        <position position="58"/>
    </location>
</feature>
<evidence type="ECO:0000313" key="1">
    <source>
        <dbReference type="EMBL" id="KIK15837.1"/>
    </source>
</evidence>
<accession>A0A0C9Z0G7</accession>
<protein>
    <submittedName>
        <fullName evidence="1">Uncharacterized protein</fullName>
    </submittedName>
</protein>
<organism evidence="1 2">
    <name type="scientific">Pisolithus microcarpus 441</name>
    <dbReference type="NCBI Taxonomy" id="765257"/>
    <lineage>
        <taxon>Eukaryota</taxon>
        <taxon>Fungi</taxon>
        <taxon>Dikarya</taxon>
        <taxon>Basidiomycota</taxon>
        <taxon>Agaricomycotina</taxon>
        <taxon>Agaricomycetes</taxon>
        <taxon>Agaricomycetidae</taxon>
        <taxon>Boletales</taxon>
        <taxon>Sclerodermatineae</taxon>
        <taxon>Pisolithaceae</taxon>
        <taxon>Pisolithus</taxon>
    </lineage>
</organism>
<dbReference type="Proteomes" id="UP000054018">
    <property type="component" value="Unassembled WGS sequence"/>
</dbReference>